<evidence type="ECO:0000259" key="4">
    <source>
        <dbReference type="PROSITE" id="PS50977"/>
    </source>
</evidence>
<dbReference type="PRINTS" id="PR00455">
    <property type="entry name" value="HTHTETR"/>
</dbReference>
<dbReference type="PROSITE" id="PS50977">
    <property type="entry name" value="HTH_TETR_2"/>
    <property type="match status" value="1"/>
</dbReference>
<dbReference type="PANTHER" id="PTHR47506">
    <property type="entry name" value="TRANSCRIPTIONAL REGULATORY PROTEIN"/>
    <property type="match status" value="1"/>
</dbReference>
<dbReference type="InterPro" id="IPR036271">
    <property type="entry name" value="Tet_transcr_reg_TetR-rel_C_sf"/>
</dbReference>
<accession>A0A5B8REQ4</accession>
<dbReference type="SUPFAM" id="SSF46689">
    <property type="entry name" value="Homeodomain-like"/>
    <property type="match status" value="1"/>
</dbReference>
<dbReference type="Pfam" id="PF16925">
    <property type="entry name" value="TetR_C_13"/>
    <property type="match status" value="1"/>
</dbReference>
<evidence type="ECO:0000256" key="2">
    <source>
        <dbReference type="ARBA" id="ARBA00023125"/>
    </source>
</evidence>
<dbReference type="AlphaFoldDB" id="A0A5B8REQ4"/>
<gene>
    <name evidence="5" type="ORF">KBTEX_02863</name>
</gene>
<dbReference type="Gene3D" id="1.10.357.10">
    <property type="entry name" value="Tetracycline Repressor, domain 2"/>
    <property type="match status" value="1"/>
</dbReference>
<dbReference type="SUPFAM" id="SSF48498">
    <property type="entry name" value="Tetracyclin repressor-like, C-terminal domain"/>
    <property type="match status" value="1"/>
</dbReference>
<evidence type="ECO:0000313" key="5">
    <source>
        <dbReference type="EMBL" id="QEA06523.1"/>
    </source>
</evidence>
<keyword evidence="2" id="KW-0238">DNA-binding</keyword>
<name>A0A5B8REQ4_9ZZZZ</name>
<evidence type="ECO:0000256" key="1">
    <source>
        <dbReference type="ARBA" id="ARBA00023015"/>
    </source>
</evidence>
<feature type="domain" description="HTH tetR-type" evidence="4">
    <location>
        <begin position="7"/>
        <end position="67"/>
    </location>
</feature>
<dbReference type="GO" id="GO:0003677">
    <property type="term" value="F:DNA binding"/>
    <property type="evidence" value="ECO:0007669"/>
    <property type="project" value="UniProtKB-KW"/>
</dbReference>
<dbReference type="EMBL" id="MN079149">
    <property type="protein sequence ID" value="QEA06523.1"/>
    <property type="molecule type" value="Genomic_DNA"/>
</dbReference>
<sequence>MSRRPRGETRRAILATAQRLMQARGFNGFSYHHIAEALGVRTAAVHYHFPAKADLGLAVLARVREDFGWWCERQRSRGADASARLEAFFELDGRYVAADRVCPLGVVGVERTGLPPAMCREADALLQDVLGFFIETLEAGLADGSIPHVDDVADTAHQILAATQGALQLARLRGPEAYEGVLRALRQGLGMKRGEGLERLVG</sequence>
<keyword evidence="1" id="KW-0805">Transcription regulation</keyword>
<dbReference type="PANTHER" id="PTHR47506:SF1">
    <property type="entry name" value="HTH-TYPE TRANSCRIPTIONAL REGULATOR YJDC"/>
    <property type="match status" value="1"/>
</dbReference>
<dbReference type="InterPro" id="IPR009057">
    <property type="entry name" value="Homeodomain-like_sf"/>
</dbReference>
<evidence type="ECO:0000256" key="3">
    <source>
        <dbReference type="ARBA" id="ARBA00023163"/>
    </source>
</evidence>
<protein>
    <recommendedName>
        <fullName evidence="4">HTH tetR-type domain-containing protein</fullName>
    </recommendedName>
</protein>
<dbReference type="Pfam" id="PF00440">
    <property type="entry name" value="TetR_N"/>
    <property type="match status" value="1"/>
</dbReference>
<proteinExistence type="predicted"/>
<reference evidence="5" key="1">
    <citation type="submission" date="2019-06" db="EMBL/GenBank/DDBJ databases">
        <authorList>
            <person name="Murdoch R.W."/>
            <person name="Fathepure B."/>
        </authorList>
    </citation>
    <scope>NUCLEOTIDE SEQUENCE</scope>
</reference>
<dbReference type="InterPro" id="IPR001647">
    <property type="entry name" value="HTH_TetR"/>
</dbReference>
<dbReference type="InterPro" id="IPR011075">
    <property type="entry name" value="TetR_C"/>
</dbReference>
<keyword evidence="3" id="KW-0804">Transcription</keyword>
<organism evidence="5">
    <name type="scientific">uncultured organism</name>
    <dbReference type="NCBI Taxonomy" id="155900"/>
    <lineage>
        <taxon>unclassified sequences</taxon>
        <taxon>environmental samples</taxon>
    </lineage>
</organism>